<gene>
    <name evidence="3" type="ORF">COW11_03290</name>
</gene>
<dbReference type="SUPFAM" id="SSF52540">
    <property type="entry name" value="P-loop containing nucleoside triphosphate hydrolases"/>
    <property type="match status" value="6"/>
</dbReference>
<dbReference type="InterPro" id="IPR027417">
    <property type="entry name" value="P-loop_NTPase"/>
</dbReference>
<evidence type="ECO:0000313" key="4">
    <source>
        <dbReference type="Proteomes" id="UP000231267"/>
    </source>
</evidence>
<dbReference type="InterPro" id="IPR036465">
    <property type="entry name" value="vWFA_dom_sf"/>
</dbReference>
<dbReference type="Gene3D" id="3.40.50.410">
    <property type="entry name" value="von Willebrand factor, type A domain"/>
    <property type="match status" value="1"/>
</dbReference>
<dbReference type="InterPro" id="IPR011704">
    <property type="entry name" value="ATPase_dyneun-rel_AAA"/>
</dbReference>
<dbReference type="Pfam" id="PF07728">
    <property type="entry name" value="AAA_5"/>
    <property type="match status" value="2"/>
</dbReference>
<dbReference type="InterPro" id="IPR050764">
    <property type="entry name" value="CbbQ/NirQ/NorQ/GpvN"/>
</dbReference>
<feature type="domain" description="VWFA" evidence="2">
    <location>
        <begin position="2799"/>
        <end position="2994"/>
    </location>
</feature>
<comment type="caution">
    <text evidence="3">The sequence shown here is derived from an EMBL/GenBank/DDBJ whole genome shotgun (WGS) entry which is preliminary data.</text>
</comment>
<dbReference type="Proteomes" id="UP000231267">
    <property type="component" value="Unassembled WGS sequence"/>
</dbReference>
<dbReference type="Gene3D" id="3.40.50.300">
    <property type="entry name" value="P-loop containing nucleotide triphosphate hydrolases"/>
    <property type="match status" value="5"/>
</dbReference>
<evidence type="ECO:0000259" key="2">
    <source>
        <dbReference type="PROSITE" id="PS50234"/>
    </source>
</evidence>
<sequence>EVEFLDTEKGQEPVRVVSAALSSFSAMLATVVGRAPTMANLVGAADRHSYTFRFEQFTLMWGLIRSLGEGAAQYRDIKNHPIRQALDSKGVFLTPYLSKNIIARSKKGDWQSYLDEVSAGIERFKGNVEAVDLERLTEPEKTLLYNALHKMYPAVMSRVKFEGFEKSPLVESIFSRIRGEEFYLSDADIIDIINLGLDVDEKVRRYAGQRHGQDRFWITSFREQVKLHTEFVNLYLSSSALKSEGIEIKHTLEYFILCCITLYAGMFGDEIGEFKKILAQSINDNFDIFVKLSLGDTALGNTDVGMLIDRFMLESFSTLDKEQDMVALYGVKPYQQAYYSLLRCTEVGYPSLFMLSSGSHRAFDEALDKLSTDTVGEVFRMPLSHFSERSDLFGMNMPDKEEAMTFITGVIPRLIERAQANPDKPVYLVMDNIEAVQDALRVEFNPVLWERSVVVPELNKTFILPKNMHIIFTMGEESGIKDDAFLNRVSRHAIASLDKDDLRQLLVAKHGIDEESADILSKLYEGLSAEQWRQKSLDFSVQDFINSALYAKKRGAGLEILKEEAFRYLYLKFRYESDRKKFSGTFKKLAGPVQDNWRYSSIEFTENGILADGAQIGISEGLAKFVKKNPDKNFREAILEEYGYSVRQQDMRILSQIARRLAFDSEDTSRAIIIEGISGEGKTQLAQVASKILGYENLGFTIHKRSSLEELRGGIFPGVAGLYVENDTAFLAAEKKGRHIINFSELNTSYKAGLVYWLYPEFSSAAARFLPEIPAPENSASPFYSNHIAGDNIFIADINPDDYRARQALPRRFSGFSENFWVGYDYSENDSAYQKEIQDEIRSLTEGLFKAHFSELEQDKTKKYSGLLADLYYSIQRDFGAGNITSLYQVLTVRDLIRAINMFRYYSLQRYIDVDTAFKAAVKASLWFMWQEKGPQERIKAIIKNAGLWTEKTDAKAVIEDALSSDAGHLLIHSTAAEDGYDAVKNALDKDSNVSYMAVSNFIELDNIVGGVSVDLEGSLQVFPGTLLKLIEQAEAEPKKQHVLILDNFQQLNPDTAVGLNRALQEGRIEIPRQGRFAIIPANLKIIAISYMPRDPFFDDKLPMSGAELSRFVSVAMPEEMAAEWIDAYIQDRLKESSLNAEDIKAVKSEAKNIFKVWLAEDKEIRKAELRLGKKDIDEYLGQILRHKDSLNGQLIKEIAYYALGMALQDKTRELFRPKPATAEFLQSAKGQNYLCPIEESLEVYKAVFSAFEEGRRLILFEGPPGAGKTAIPEDIAKRLGVRFKKVSMYKDIDIWEFLGKIEKTGPNKFRITCSKEEGRFLSVFLDYLENGGIFCFDEANISMGSVQAVSFLTHIIRGEPVDLGVYHNGIPCGKESHRVKINPDFKVFVTFNPSESTKARKKMPLELLWLGKKIWVSDFWSHESYKKLIDYYLYDKAAISDLNKDRLVKFHIYMKYIMDEDFRDFYEAEMPENVKKFQFGRFKDIYTYQYGVSPRELIRTAELINTDNSLFEAILLNYIFQFSDPQDIENAVDITDALFPGFGEFFKAWQADLSGITVSGKDEFFAGVPSQAAALKALKLGISQRGHHTLIISEQGSYPFELVKYFCRSTGSQLHSFNCSQFLNSVELLGGSMVKFSDFNKQGAAHSSDILRTALGFIGEHLVKEGDPAADDTTGPLKVLYLSSVEVVSSEELELLNDFLNTGRIMIGGSAYALPANARIVVETSVLRKNRFSSPFYNRFQKIGLRAITDYEEVSVYFDKYYPGLTEEEKGLITSAARLAWYMDMGRFNEGCNKEHKKFSYRYGFSIKDVYRLAELLSIEKTRLRGQGVKKIDSVMAALKCVLRFYGNGLNDRRTADSSDRGIYFNALLDEVFDYEGIDTYTISELEKEIRLVERQMVSTRISAKDLSKGITLQNGITIEKRRHDIIVTTPINEYTLAEESLRQKPQELSEGLRVELDDKGILLSQSLIKSIGQMEPVVDLQYALSPEEVPAGDFIRYEGAINEAASLVFWASRRVIDASGRERPPVPVMLMGETGGAKSTFVRNLSHITGMPEYVLHCYDNMETDAFLASMSVVQDAGGRKIALSLKEFFSHLGKINGNYYYPDGKTWHSERKILFLDEANVSPEMLYCLRPLFRGERKFTSYLYGEKFTVELDPEVVLILAGNPQETHAGRKNFSWEIAEDGIRILVPAMHSYLESERVKKEDLVSILFGMHKRKMKELEQGAREARLLRQGLVGVQAKVPRQNAGEQIRLADTGGFEYKKNIARTTPLQKNKNHAGPEKRKAIKKDISFDYSIKAIDGALASIKKMPAGAQRYQYFLDAILRDFLLALGDGTAGMEKYEAGDGSSLIARVLEAGQQTGEDLFNFLNEMVSLYRGASLSYSAVKAAILNLRHVLLKKADINRFLFSFPIIKDNKLFVLVKAEEIMDVISLEAGQFAELGMDTELYKDKFPICSHCVNGHPFLEERECRGEFKGENYSLIFESSIMLTPAVGQISRAKFISWVGYHELGHLADQLRSVKEQVNSHPNIELFSVLFPMIFSKDNKEYIREEMLHLLRHEKGRDSYYCQAAKGIFNGILRVLKEQKSADSAIKDIKEISDSFEDENIDAVYKFIEGLSAEEIKKIGIKLYKDAWEKKFLGEYYLSSTGKGRYRGFGGGSIIGDTISEFTEGLENAPDVEIVGEGGAEQEEIEQSVNINSDAKEKGRTPELDCDKDGRPGAGRAGETKTGEGVVQESWLAGYYKRLGPFAKRFVSIFSEEPQEEEIYTASGRKIDVRKWITLCKKVFKKTTLDEAMPTLSMGITVDVSGSITGRRKLVKSFTDMSRFFVSLMHAAGKDNQNVRSSMSAIGEEFHRVYDFEQCKNETILEASVKDLWRKNDNGGINTINLINGLRRQYGHSGLSQANRIHIVFTDGGETSGRPFEELRQMVETFEREYEVDVIFVGIGTKEVTNYFRYILLDSEPQDSQLMNMLTTVATEKVRRGRLPLGDLAKSLSLDAVSASATGGLTPQQRDEVLRQINTYCGDFALSIRIYLEKLNTPVFINDQNRE</sequence>
<organism evidence="3 4">
    <name type="scientific">Candidatus Taenaricola geysiri</name>
    <dbReference type="NCBI Taxonomy" id="1974752"/>
    <lineage>
        <taxon>Bacteria</taxon>
        <taxon>Pseudomonadati</taxon>
        <taxon>Candidatus Omnitrophota</taxon>
        <taxon>Candidatus Taenaricola</taxon>
    </lineage>
</organism>
<dbReference type="PROSITE" id="PS50234">
    <property type="entry name" value="VWFA"/>
    <property type="match status" value="1"/>
</dbReference>
<evidence type="ECO:0000256" key="1">
    <source>
        <dbReference type="SAM" id="MobiDB-lite"/>
    </source>
</evidence>
<proteinExistence type="predicted"/>
<dbReference type="GO" id="GO:0005524">
    <property type="term" value="F:ATP binding"/>
    <property type="evidence" value="ECO:0007669"/>
    <property type="project" value="InterPro"/>
</dbReference>
<dbReference type="InterPro" id="IPR002035">
    <property type="entry name" value="VWF_A"/>
</dbReference>
<dbReference type="PANTHER" id="PTHR42759">
    <property type="entry name" value="MOXR FAMILY PROTEIN"/>
    <property type="match status" value="1"/>
</dbReference>
<dbReference type="EMBL" id="PFGP01000076">
    <property type="protein sequence ID" value="PIW66443.1"/>
    <property type="molecule type" value="Genomic_DNA"/>
</dbReference>
<evidence type="ECO:0000313" key="3">
    <source>
        <dbReference type="EMBL" id="PIW66443.1"/>
    </source>
</evidence>
<feature type="non-terminal residue" evidence="3">
    <location>
        <position position="1"/>
    </location>
</feature>
<feature type="region of interest" description="Disordered" evidence="1">
    <location>
        <begin position="2686"/>
        <end position="2728"/>
    </location>
</feature>
<dbReference type="CDD" id="cd00198">
    <property type="entry name" value="vWFA"/>
    <property type="match status" value="1"/>
</dbReference>
<accession>A0A2J0LLE8</accession>
<reference evidence="3 4" key="1">
    <citation type="submission" date="2017-09" db="EMBL/GenBank/DDBJ databases">
        <title>Depth-based differentiation of microbial function through sediment-hosted aquifers and enrichment of novel symbionts in the deep terrestrial subsurface.</title>
        <authorList>
            <person name="Probst A.J."/>
            <person name="Ladd B."/>
            <person name="Jarett J.K."/>
            <person name="Geller-Mcgrath D.E."/>
            <person name="Sieber C.M."/>
            <person name="Emerson J.B."/>
            <person name="Anantharaman K."/>
            <person name="Thomas B.C."/>
            <person name="Malmstrom R."/>
            <person name="Stieglmeier M."/>
            <person name="Klingl A."/>
            <person name="Woyke T."/>
            <person name="Ryan C.M."/>
            <person name="Banfield J.F."/>
        </authorList>
    </citation>
    <scope>NUCLEOTIDE SEQUENCE [LARGE SCALE GENOMIC DNA]</scope>
    <source>
        <strain evidence="3">CG12_big_fil_rev_8_21_14_0_65_43_15</strain>
    </source>
</reference>
<dbReference type="SMART" id="SM00382">
    <property type="entry name" value="AAA"/>
    <property type="match status" value="3"/>
</dbReference>
<dbReference type="InterPro" id="IPR003593">
    <property type="entry name" value="AAA+_ATPase"/>
</dbReference>
<feature type="compositionally biased region" description="Basic and acidic residues" evidence="1">
    <location>
        <begin position="2700"/>
        <end position="2717"/>
    </location>
</feature>
<dbReference type="PANTHER" id="PTHR42759:SF1">
    <property type="entry name" value="MAGNESIUM-CHELATASE SUBUNIT CHLD"/>
    <property type="match status" value="1"/>
</dbReference>
<protein>
    <recommendedName>
        <fullName evidence="2">VWFA domain-containing protein</fullName>
    </recommendedName>
</protein>
<feature type="non-terminal residue" evidence="3">
    <location>
        <position position="3049"/>
    </location>
</feature>
<dbReference type="SUPFAM" id="SSF53300">
    <property type="entry name" value="vWA-like"/>
    <property type="match status" value="1"/>
</dbReference>
<dbReference type="GO" id="GO:0016887">
    <property type="term" value="F:ATP hydrolysis activity"/>
    <property type="evidence" value="ECO:0007669"/>
    <property type="project" value="InterPro"/>
</dbReference>
<name>A0A2J0LLE8_9BACT</name>
<dbReference type="Pfam" id="PF00092">
    <property type="entry name" value="VWA"/>
    <property type="match status" value="1"/>
</dbReference>